<gene>
    <name evidence="1" type="ORF">KYN89_00485</name>
</gene>
<accession>A0ABS7PAK4</accession>
<protein>
    <submittedName>
        <fullName evidence="1">2'-5' RNA ligase family protein</fullName>
    </submittedName>
</protein>
<dbReference type="Gene3D" id="3.90.1140.10">
    <property type="entry name" value="Cyclic phosphodiesterase"/>
    <property type="match status" value="1"/>
</dbReference>
<reference evidence="1 2" key="1">
    <citation type="submission" date="2021-07" db="EMBL/GenBank/DDBJ databases">
        <title>Alteriqipengyuania abyssalis NZ-12B nov, sp.nov isolated from deep sea sponge in pacific ocean.</title>
        <authorList>
            <person name="Tareen S."/>
            <person name="Wink J."/>
        </authorList>
    </citation>
    <scope>NUCLEOTIDE SEQUENCE [LARGE SCALE GENOMIC DNA]</scope>
    <source>
        <strain evidence="1 2">NZ-12B</strain>
    </source>
</reference>
<name>A0ABS7PAK4_9SPHN</name>
<sequence>MGDSPLILTAQLPADLQGWATALRTEHFPPERNYLAAHVTLFHALPGFCEGEAIQHMRQLASEFAPVEGRIAGVMSLGGGTAIRLESEGMLRLRAMLAEHFHGLLTEQDQGGKRLHVTVQNKVSGRQAKALQAELTPQVEPRDFAFRGFGLHRYLGGPWELVDAVNFRGRARA</sequence>
<dbReference type="EMBL" id="JAHWXP010000001">
    <property type="protein sequence ID" value="MBY8335513.1"/>
    <property type="molecule type" value="Genomic_DNA"/>
</dbReference>
<dbReference type="GO" id="GO:0016874">
    <property type="term" value="F:ligase activity"/>
    <property type="evidence" value="ECO:0007669"/>
    <property type="project" value="UniProtKB-KW"/>
</dbReference>
<dbReference type="InterPro" id="IPR009097">
    <property type="entry name" value="Cyclic_Pdiesterase"/>
</dbReference>
<keyword evidence="1" id="KW-0436">Ligase</keyword>
<proteinExistence type="predicted"/>
<evidence type="ECO:0000313" key="2">
    <source>
        <dbReference type="Proteomes" id="UP000759298"/>
    </source>
</evidence>
<dbReference type="Proteomes" id="UP000759298">
    <property type="component" value="Unassembled WGS sequence"/>
</dbReference>
<comment type="caution">
    <text evidence="1">The sequence shown here is derived from an EMBL/GenBank/DDBJ whole genome shotgun (WGS) entry which is preliminary data.</text>
</comment>
<evidence type="ECO:0000313" key="1">
    <source>
        <dbReference type="EMBL" id="MBY8335513.1"/>
    </source>
</evidence>
<dbReference type="RefSeq" id="WP_222823326.1">
    <property type="nucleotide sequence ID" value="NZ_JAHWXP010000001.1"/>
</dbReference>
<keyword evidence="2" id="KW-1185">Reference proteome</keyword>
<dbReference type="Pfam" id="PF13563">
    <property type="entry name" value="2_5_RNA_ligase2"/>
    <property type="match status" value="1"/>
</dbReference>
<organism evidence="1 2">
    <name type="scientific">Alteriqipengyuania abyssalis</name>
    <dbReference type="NCBI Taxonomy" id="2860200"/>
    <lineage>
        <taxon>Bacteria</taxon>
        <taxon>Pseudomonadati</taxon>
        <taxon>Pseudomonadota</taxon>
        <taxon>Alphaproteobacteria</taxon>
        <taxon>Sphingomonadales</taxon>
        <taxon>Erythrobacteraceae</taxon>
        <taxon>Alteriqipengyuania</taxon>
    </lineage>
</organism>
<dbReference type="SUPFAM" id="SSF55144">
    <property type="entry name" value="LigT-like"/>
    <property type="match status" value="1"/>
</dbReference>